<dbReference type="Proteomes" id="UP000694308">
    <property type="component" value="Unassembled WGS sequence"/>
</dbReference>
<evidence type="ECO:0000313" key="5">
    <source>
        <dbReference type="Proteomes" id="UP000694308"/>
    </source>
</evidence>
<dbReference type="NCBIfam" id="TIGR01608">
    <property type="entry name" value="citD"/>
    <property type="match status" value="1"/>
</dbReference>
<keyword evidence="2" id="KW-0963">Cytoplasm</keyword>
<comment type="caution">
    <text evidence="4">The sequence shown here is derived from an EMBL/GenBank/DDBJ whole genome shotgun (WGS) entry which is preliminary data.</text>
</comment>
<dbReference type="RefSeq" id="WP_218323729.1">
    <property type="nucleotide sequence ID" value="NZ_JAEEGC010000192.1"/>
</dbReference>
<name>A0A949X628_9CLOT</name>
<keyword evidence="4" id="KW-0456">Lyase</keyword>
<dbReference type="EC" id="4.1.3.6" evidence="4"/>
<evidence type="ECO:0000256" key="1">
    <source>
        <dbReference type="ARBA" id="ARBA00004496"/>
    </source>
</evidence>
<dbReference type="InterPro" id="IPR023439">
    <property type="entry name" value="Mal_deCO2ase/Cit_lyase_ACP"/>
</dbReference>
<evidence type="ECO:0000313" key="4">
    <source>
        <dbReference type="EMBL" id="MBV7276648.1"/>
    </source>
</evidence>
<dbReference type="GO" id="GO:0008815">
    <property type="term" value="F:citrate (pro-3S)-lyase activity"/>
    <property type="evidence" value="ECO:0007669"/>
    <property type="project" value="UniProtKB-EC"/>
</dbReference>
<organism evidence="4 5">
    <name type="scientific">Clostridium thailandense</name>
    <dbReference type="NCBI Taxonomy" id="2794346"/>
    <lineage>
        <taxon>Bacteria</taxon>
        <taxon>Bacillati</taxon>
        <taxon>Bacillota</taxon>
        <taxon>Clostridia</taxon>
        <taxon>Eubacteriales</taxon>
        <taxon>Clostridiaceae</taxon>
        <taxon>Clostridium</taxon>
    </lineage>
</organism>
<gene>
    <name evidence="4" type="primary">citD</name>
    <name evidence="4" type="ORF">I6U48_27630</name>
</gene>
<dbReference type="Pfam" id="PF06857">
    <property type="entry name" value="ACP"/>
    <property type="match status" value="1"/>
</dbReference>
<dbReference type="InterPro" id="IPR006495">
    <property type="entry name" value="CitD"/>
</dbReference>
<keyword evidence="3" id="KW-0597">Phosphoprotein</keyword>
<protein>
    <submittedName>
        <fullName evidence="4">Citrate lyase acyl carrier protein</fullName>
        <ecNumber evidence="4">4.1.3.6</ecNumber>
    </submittedName>
</protein>
<sequence length="93" mass="10134">MKICDIATAGSENPSDAFVTLTPNSETGIKIVLTGKPVILKQFGDLMKSVIEETVNKMGLEDVIVEVKDNSALDYVIRARVIAAAKRATKERR</sequence>
<comment type="subcellular location">
    <subcellularLocation>
        <location evidence="1">Cytoplasm</location>
    </subcellularLocation>
</comment>
<dbReference type="EMBL" id="JAEEGC010000192">
    <property type="protein sequence ID" value="MBV7276648.1"/>
    <property type="molecule type" value="Genomic_DNA"/>
</dbReference>
<dbReference type="AlphaFoldDB" id="A0A949X628"/>
<dbReference type="GO" id="GO:0005737">
    <property type="term" value="C:cytoplasm"/>
    <property type="evidence" value="ECO:0007669"/>
    <property type="project" value="UniProtKB-SubCell"/>
</dbReference>
<accession>A0A949X628</accession>
<keyword evidence="5" id="KW-1185">Reference proteome</keyword>
<reference evidence="4" key="1">
    <citation type="submission" date="2020-12" db="EMBL/GenBank/DDBJ databases">
        <title>Clostridium thailandense sp. nov., a novel acetogenic bacterium isolated from peat land soil in Thailand.</title>
        <authorList>
            <person name="Chaikitkaew S."/>
            <person name="Birkeland N.K."/>
        </authorList>
    </citation>
    <scope>NUCLEOTIDE SEQUENCE</scope>
    <source>
        <strain evidence="4">PL3</strain>
    </source>
</reference>
<proteinExistence type="predicted"/>
<evidence type="ECO:0000256" key="3">
    <source>
        <dbReference type="ARBA" id="ARBA00022553"/>
    </source>
</evidence>
<dbReference type="NCBIfam" id="NF009726">
    <property type="entry name" value="PRK13253.1"/>
    <property type="match status" value="1"/>
</dbReference>
<evidence type="ECO:0000256" key="2">
    <source>
        <dbReference type="ARBA" id="ARBA00022490"/>
    </source>
</evidence>